<name>D0LK44_HALO1</name>
<keyword evidence="3 6" id="KW-0560">Oxidoreductase</keyword>
<dbReference type="InterPro" id="IPR050172">
    <property type="entry name" value="SsuD_RutA_monooxygenase"/>
</dbReference>
<evidence type="ECO:0000256" key="3">
    <source>
        <dbReference type="ARBA" id="ARBA00023002"/>
    </source>
</evidence>
<dbReference type="KEGG" id="hoh:Hoch_0437"/>
<dbReference type="SUPFAM" id="SSF51679">
    <property type="entry name" value="Bacterial luciferase-like"/>
    <property type="match status" value="1"/>
</dbReference>
<evidence type="ECO:0000256" key="1">
    <source>
        <dbReference type="ARBA" id="ARBA00022630"/>
    </source>
</evidence>
<gene>
    <name evidence="6" type="ordered locus">Hoch_0437</name>
</gene>
<dbReference type="GO" id="GO:0008726">
    <property type="term" value="F:alkanesulfonate monooxygenase activity"/>
    <property type="evidence" value="ECO:0007669"/>
    <property type="project" value="UniProtKB-EC"/>
</dbReference>
<evidence type="ECO:0000313" key="7">
    <source>
        <dbReference type="Proteomes" id="UP000001880"/>
    </source>
</evidence>
<dbReference type="Gene3D" id="3.20.20.30">
    <property type="entry name" value="Luciferase-like domain"/>
    <property type="match status" value="1"/>
</dbReference>
<organism evidence="6 7">
    <name type="scientific">Haliangium ochraceum (strain DSM 14365 / JCM 11303 / SMP-2)</name>
    <dbReference type="NCBI Taxonomy" id="502025"/>
    <lineage>
        <taxon>Bacteria</taxon>
        <taxon>Pseudomonadati</taxon>
        <taxon>Myxococcota</taxon>
        <taxon>Polyangia</taxon>
        <taxon>Haliangiales</taxon>
        <taxon>Kofleriaceae</taxon>
        <taxon>Haliangium</taxon>
    </lineage>
</organism>
<dbReference type="Proteomes" id="UP000001880">
    <property type="component" value="Chromosome"/>
</dbReference>
<evidence type="ECO:0000313" key="6">
    <source>
        <dbReference type="EMBL" id="ACY13078.1"/>
    </source>
</evidence>
<dbReference type="EMBL" id="CP001804">
    <property type="protein sequence ID" value="ACY13078.1"/>
    <property type="molecule type" value="Genomic_DNA"/>
</dbReference>
<evidence type="ECO:0000256" key="4">
    <source>
        <dbReference type="ARBA" id="ARBA00023033"/>
    </source>
</evidence>
<dbReference type="InterPro" id="IPR011251">
    <property type="entry name" value="Luciferase-like_dom"/>
</dbReference>
<dbReference type="RefSeq" id="WP_012825705.1">
    <property type="nucleotide sequence ID" value="NC_013440.1"/>
</dbReference>
<dbReference type="eggNOG" id="COG2141">
    <property type="taxonomic scope" value="Bacteria"/>
</dbReference>
<feature type="domain" description="Luciferase-like" evidence="5">
    <location>
        <begin position="37"/>
        <end position="331"/>
    </location>
</feature>
<dbReference type="InterPro" id="IPR036661">
    <property type="entry name" value="Luciferase-like_sf"/>
</dbReference>
<protein>
    <submittedName>
        <fullName evidence="6">Alkanesulfonate monooxygenase</fullName>
        <ecNumber evidence="6">1.14.14.5</ecNumber>
    </submittedName>
</protein>
<keyword evidence="4 6" id="KW-0503">Monooxygenase</keyword>
<dbReference type="PANTHER" id="PTHR42847">
    <property type="entry name" value="ALKANESULFONATE MONOOXYGENASE"/>
    <property type="match status" value="1"/>
</dbReference>
<dbReference type="EC" id="1.14.14.5" evidence="6"/>
<keyword evidence="2" id="KW-0288">FMN</keyword>
<dbReference type="STRING" id="502025.Hoch_0437"/>
<dbReference type="Pfam" id="PF00296">
    <property type="entry name" value="Bac_luciferase"/>
    <property type="match status" value="1"/>
</dbReference>
<dbReference type="AlphaFoldDB" id="D0LK44"/>
<proteinExistence type="predicted"/>
<sequence>MNIDIRTPDAAVEMAWFADLCNGDYELLGVPESALRSNFTHCADMVRTADRLGYQNILLPSSYQVGQDTLSFAAGVAPMTEQISLLTAVRMGEVHPPMLARALSTLDHMLAGRLTVNIISSDLPGTQAPSAERYRRASEVVAILRQAWTQERIAFEGEFYQLDLPSEPVAPYQQNGGPLLYFGGISDGARALCAEHCDVFLMWPETEAQLRATMSDMSQRAAAHGRRIDFGYRVHVIVRESENEARAAARRLVSQLSDERGAELKHRSLDSRSAGVQRQDVLREHADDEGYIEDHLWSGIGRGRSGCGSAIVGDPDQVYEKLQRYVDMGVRAFILSGYPLIDECELFARYVLPRMRTTRLARVQGRLPEHTPETPLTTAPRR</sequence>
<dbReference type="PANTHER" id="PTHR42847:SF4">
    <property type="entry name" value="ALKANESULFONATE MONOOXYGENASE-RELATED"/>
    <property type="match status" value="1"/>
</dbReference>
<dbReference type="HOGENOM" id="CLU_027853_1_0_7"/>
<keyword evidence="1" id="KW-0285">Flavoprotein</keyword>
<reference evidence="6 7" key="1">
    <citation type="journal article" date="2010" name="Stand. Genomic Sci.">
        <title>Complete genome sequence of Haliangium ochraceum type strain (SMP-2).</title>
        <authorList>
            <consortium name="US DOE Joint Genome Institute (JGI-PGF)"/>
            <person name="Ivanova N."/>
            <person name="Daum C."/>
            <person name="Lang E."/>
            <person name="Abt B."/>
            <person name="Kopitz M."/>
            <person name="Saunders E."/>
            <person name="Lapidus A."/>
            <person name="Lucas S."/>
            <person name="Glavina Del Rio T."/>
            <person name="Nolan M."/>
            <person name="Tice H."/>
            <person name="Copeland A."/>
            <person name="Cheng J.F."/>
            <person name="Chen F."/>
            <person name="Bruce D."/>
            <person name="Goodwin L."/>
            <person name="Pitluck S."/>
            <person name="Mavromatis K."/>
            <person name="Pati A."/>
            <person name="Mikhailova N."/>
            <person name="Chen A."/>
            <person name="Palaniappan K."/>
            <person name="Land M."/>
            <person name="Hauser L."/>
            <person name="Chang Y.J."/>
            <person name="Jeffries C.D."/>
            <person name="Detter J.C."/>
            <person name="Brettin T."/>
            <person name="Rohde M."/>
            <person name="Goker M."/>
            <person name="Bristow J."/>
            <person name="Markowitz V."/>
            <person name="Eisen J.A."/>
            <person name="Hugenholtz P."/>
            <person name="Kyrpides N.C."/>
            <person name="Klenk H.P."/>
        </authorList>
    </citation>
    <scope>NUCLEOTIDE SEQUENCE [LARGE SCALE GENOMIC DNA]</scope>
    <source>
        <strain evidence="7">DSM 14365 / CIP 107738 / JCM 11303 / AJ 13395 / SMP-2</strain>
    </source>
</reference>
<evidence type="ECO:0000259" key="5">
    <source>
        <dbReference type="Pfam" id="PF00296"/>
    </source>
</evidence>
<evidence type="ECO:0000256" key="2">
    <source>
        <dbReference type="ARBA" id="ARBA00022643"/>
    </source>
</evidence>
<accession>D0LK44</accession>
<keyword evidence="7" id="KW-1185">Reference proteome</keyword>
<dbReference type="OrthoDB" id="9814695at2"/>
<dbReference type="CDD" id="cd01094">
    <property type="entry name" value="Alkanesulfonate_monoxygenase"/>
    <property type="match status" value="1"/>
</dbReference>
<dbReference type="GO" id="GO:0046306">
    <property type="term" value="P:alkanesulfonate catabolic process"/>
    <property type="evidence" value="ECO:0007669"/>
    <property type="project" value="TreeGrafter"/>
</dbReference>